<dbReference type="PANTHER" id="PTHR47324">
    <property type="entry name" value="PROTEIN IRG-7-RELATED"/>
    <property type="match status" value="1"/>
</dbReference>
<evidence type="ECO:0000313" key="4">
    <source>
        <dbReference type="Proteomes" id="UP000230423"/>
    </source>
</evidence>
<name>A0A2G9TUQ2_TELCI</name>
<dbReference type="AlphaFoldDB" id="A0A2G9TUQ2"/>
<accession>A0A2G9TUQ2</accession>
<dbReference type="PROSITE" id="PS50026">
    <property type="entry name" value="EGF_3"/>
    <property type="match status" value="1"/>
</dbReference>
<feature type="non-terminal residue" evidence="3">
    <location>
        <position position="1"/>
    </location>
</feature>
<keyword evidence="1" id="KW-1015">Disulfide bond</keyword>
<sequence>AALSQYLTYKSPVYVITDALPNDGTQVDDVYHLINDWRSPVYFFYVEPLPESGCNISLLLTTPDGDFATATEQYSDGLNHIWVYNGPHIGNWMFSFRQTAATQSCNYKVYQSVYHSPGYDNQMDLFWSTSLNIDSDVGLPQPLYGLQHAIVMHLTNYPVAVPPERVQASLTISTIRNGKPTQIYASNGIWRDLCTYNIYFPPFMCRIPNELLHFNFFAQDLQGFAVQRAGVMYCAEIPPPPTSLTSCQNGGVMNAANTSCFCPPGFSGDLCTQIHFFTAKCVSKGLSPEFILSEVDMVFMVELTAQAHAQLVSLNMQFAEMIRDVQAQSPTWINRFYLVGFNSTWADVMAVSSSRDPHQIIDEMNKLANVIPTDTGCRVQLDYATLFMMVGGSAGTVYPLQPATTASVGQVIPLQYRSAQVYGQYSYQCKQPMKRDRKLWDG</sequence>
<dbReference type="PANTHER" id="PTHR47324:SF1">
    <property type="entry name" value="EGF-LIKE DOMAIN-CONTAINING PROTEIN-RELATED"/>
    <property type="match status" value="1"/>
</dbReference>
<reference evidence="3 4" key="1">
    <citation type="submission" date="2015-09" db="EMBL/GenBank/DDBJ databases">
        <title>Draft genome of the parasitic nematode Teladorsagia circumcincta isolate WARC Sus (inbred).</title>
        <authorList>
            <person name="Mitreva M."/>
        </authorList>
    </citation>
    <scope>NUCLEOTIDE SEQUENCE [LARGE SCALE GENOMIC DNA]</scope>
    <source>
        <strain evidence="3 4">S</strain>
    </source>
</reference>
<feature type="disulfide bond" evidence="1">
    <location>
        <begin position="262"/>
        <end position="271"/>
    </location>
</feature>
<dbReference type="InterPro" id="IPR000742">
    <property type="entry name" value="EGF"/>
</dbReference>
<protein>
    <recommendedName>
        <fullName evidence="2">EGF-like domain-containing protein</fullName>
    </recommendedName>
</protein>
<evidence type="ECO:0000313" key="3">
    <source>
        <dbReference type="EMBL" id="PIO61743.1"/>
    </source>
</evidence>
<dbReference type="OrthoDB" id="5781816at2759"/>
<dbReference type="CDD" id="cd00054">
    <property type="entry name" value="EGF_CA"/>
    <property type="match status" value="1"/>
</dbReference>
<dbReference type="Gene3D" id="2.10.25.10">
    <property type="entry name" value="Laminin"/>
    <property type="match status" value="1"/>
</dbReference>
<dbReference type="InterPro" id="IPR053295">
    <property type="entry name" value="Innate_immunity_reg"/>
</dbReference>
<dbReference type="PROSITE" id="PS01186">
    <property type="entry name" value="EGF_2"/>
    <property type="match status" value="1"/>
</dbReference>
<dbReference type="EMBL" id="KZ353086">
    <property type="protein sequence ID" value="PIO61743.1"/>
    <property type="molecule type" value="Genomic_DNA"/>
</dbReference>
<keyword evidence="4" id="KW-1185">Reference proteome</keyword>
<evidence type="ECO:0000259" key="2">
    <source>
        <dbReference type="PROSITE" id="PS50026"/>
    </source>
</evidence>
<evidence type="ECO:0000256" key="1">
    <source>
        <dbReference type="PROSITE-ProRule" id="PRU00076"/>
    </source>
</evidence>
<dbReference type="Proteomes" id="UP000230423">
    <property type="component" value="Unassembled WGS sequence"/>
</dbReference>
<feature type="domain" description="EGF-like" evidence="2">
    <location>
        <begin position="238"/>
        <end position="272"/>
    </location>
</feature>
<gene>
    <name evidence="3" type="ORF">TELCIR_16724</name>
</gene>
<organism evidence="3 4">
    <name type="scientific">Teladorsagia circumcincta</name>
    <name type="common">Brown stomach worm</name>
    <name type="synonym">Ostertagia circumcincta</name>
    <dbReference type="NCBI Taxonomy" id="45464"/>
    <lineage>
        <taxon>Eukaryota</taxon>
        <taxon>Metazoa</taxon>
        <taxon>Ecdysozoa</taxon>
        <taxon>Nematoda</taxon>
        <taxon>Chromadorea</taxon>
        <taxon>Rhabditida</taxon>
        <taxon>Rhabditina</taxon>
        <taxon>Rhabditomorpha</taxon>
        <taxon>Strongyloidea</taxon>
        <taxon>Trichostrongylidae</taxon>
        <taxon>Teladorsagia</taxon>
    </lineage>
</organism>
<comment type="caution">
    <text evidence="1">Lacks conserved residue(s) required for the propagation of feature annotation.</text>
</comment>
<keyword evidence="1" id="KW-0245">EGF-like domain</keyword>
<proteinExistence type="predicted"/>
<dbReference type="PROSITE" id="PS00022">
    <property type="entry name" value="EGF_1"/>
    <property type="match status" value="1"/>
</dbReference>